<dbReference type="Proteomes" id="UP000639010">
    <property type="component" value="Unassembled WGS sequence"/>
</dbReference>
<evidence type="ECO:0000313" key="1">
    <source>
        <dbReference type="EMBL" id="MBE1426841.1"/>
    </source>
</evidence>
<proteinExistence type="predicted"/>
<comment type="caution">
    <text evidence="1">The sequence shown here is derived from an EMBL/GenBank/DDBJ whole genome shotgun (WGS) entry which is preliminary data.</text>
</comment>
<protein>
    <submittedName>
        <fullName evidence="1">Uncharacterized protein</fullName>
    </submittedName>
</protein>
<reference evidence="1 2" key="1">
    <citation type="submission" date="2020-10" db="EMBL/GenBank/DDBJ databases">
        <title>Genomic Encyclopedia of Type Strains, Phase IV (KMG-IV): sequencing the most valuable type-strain genomes for metagenomic binning, comparative biology and taxonomic classification.</title>
        <authorList>
            <person name="Goeker M."/>
        </authorList>
    </citation>
    <scope>NUCLEOTIDE SEQUENCE [LARGE SCALE GENOMIC DNA]</scope>
    <source>
        <strain evidence="1 2">DSM 4194</strain>
    </source>
</reference>
<sequence length="45" mass="5203">MMKRKYCQGDFEQCARYIVCKALGRDKVPADLTPSQVDKAKQIIR</sequence>
<gene>
    <name evidence="1" type="ORF">H4684_003517</name>
</gene>
<organism evidence="1 2">
    <name type="scientific">Desulfomicrobium macestii</name>
    <dbReference type="NCBI Taxonomy" id="90731"/>
    <lineage>
        <taxon>Bacteria</taxon>
        <taxon>Pseudomonadati</taxon>
        <taxon>Thermodesulfobacteriota</taxon>
        <taxon>Desulfovibrionia</taxon>
        <taxon>Desulfovibrionales</taxon>
        <taxon>Desulfomicrobiaceae</taxon>
        <taxon>Desulfomicrobium</taxon>
    </lineage>
</organism>
<evidence type="ECO:0000313" key="2">
    <source>
        <dbReference type="Proteomes" id="UP000639010"/>
    </source>
</evidence>
<name>A0ABR9H7Y2_9BACT</name>
<dbReference type="EMBL" id="JADBGG010000035">
    <property type="protein sequence ID" value="MBE1426841.1"/>
    <property type="molecule type" value="Genomic_DNA"/>
</dbReference>
<accession>A0ABR9H7Y2</accession>
<keyword evidence="2" id="KW-1185">Reference proteome</keyword>
<dbReference type="RefSeq" id="WP_225940522.1">
    <property type="nucleotide sequence ID" value="NZ_JADBGG010000035.1"/>
</dbReference>